<dbReference type="WBParaSite" id="ACAC_0001263501-mRNA-1">
    <property type="protein sequence ID" value="ACAC_0001263501-mRNA-1"/>
    <property type="gene ID" value="ACAC_0001263501"/>
</dbReference>
<dbReference type="InterPro" id="IPR033616">
    <property type="entry name" value="BLTP1"/>
</dbReference>
<feature type="transmembrane region" description="Helical" evidence="1">
    <location>
        <begin position="31"/>
        <end position="52"/>
    </location>
</feature>
<dbReference type="InterPro" id="IPR047104">
    <property type="entry name" value="BLTP1_N"/>
</dbReference>
<reference evidence="4" key="2">
    <citation type="submission" date="2016-04" db="UniProtKB">
        <authorList>
            <consortium name="WormBaseParasite"/>
        </authorList>
    </citation>
    <scope>IDENTIFICATION</scope>
</reference>
<dbReference type="AlphaFoldDB" id="A0A158PCJ8"/>
<sequence>MNVSHGHHGDIFGTIKFKLDDGTIDPEKRSFWVLLSSLMLFEAWIIFLTYYLSRITGSIVSFLLNRSTHFKHCNCFEAFEENCKVENDRQLDPIRTVRYLRFTKTSGHIKLTSFSISLLSGKLMFKDFLFANEDYSVRINDAWVVFSYWRFIPGRKVCFTSNVSRLHFSLNGVQIHVYNRLQRYKEIAKLFRMEKIFSDEIDVKKAMPIDSAAPSAYWDHMWSLVGVIKLDIWSGRVVIGNKLLPYMLVISMENMNSRIRLSESAADRALLSVEGQAESVRAAFLKHPDYTGKPYKDPPRTMGDGFAILQSALLHFFYRQDILGYVTLDEQSLSDQRPIWELILRFDHNTTLVPDELPKRGKRRIHLMLDVRISLLKETSIDIWFMKDDQLESVHSRCQPGSTIDLSIWWIIKEEGFSWNMHTSLLKLECTSSLPYRKLMEAETFTIKANFCYPKDLMNEFFGDSASDLVTFIPYTISIDFDIADSFEGVFLLNESNWVDPSEKDPENVEAALVGSHFNISFTLSFNDFFPEIVSSTYTIRLENALALRVRYPVGSAMAPILAALSRGAHTGTYCTPSRHGKHSKNEDEWHEIWRTESINSVIKYSYHPMVSKIASDLPPHVLQEFLPKSVDHPKDLHPDKMDVTLEIGGSEVKLTGSLIKCIIGLKDNYFGLYDSMTDVTQPEEPSTVRSVYNRVLPNAPVEAYRCMELTLDMRVSNIRAHCLTYTSFSEEQVRSDILEFCPVFYTEEIALQIKKRFKETLIQVGVTPCAAYFSRASAAQNDGYLALSGFQFRGHAMFSPVDCPWDMLVVEYCWLTEILVGEIGGCFGSPLQIITLINFLDTLLLLLIAKDEAKKVPEKFKFCQHGQKNKTCSVGSQPGRPCESEERLKYRQMRVSVDGIHLSLADECAAVTLPLPPDSSHLDTLRLKFLKKHDSETKRLKFLWNPTTVWGCACYGDTAFMTMDDSLGHFFLSHPDKKLCVLSISSCANEQPGVFQDILHPQMKLFREEFRQYYTPTRKASVQSHSTSTTSDVPSVETASFHSAMSKTTMLGKCLLSVRPLIDVYSSYLNQFYIAKSNLETPQFGSPGEIGRWVQSRVFKFFQVY</sequence>
<evidence type="ECO:0000313" key="4">
    <source>
        <dbReference type="WBParaSite" id="ACAC_0001263501-mRNA-1"/>
    </source>
</evidence>
<evidence type="ECO:0000313" key="3">
    <source>
        <dbReference type="Proteomes" id="UP000035642"/>
    </source>
</evidence>
<protein>
    <submittedName>
        <fullName evidence="4">FSA_C domain-containing protein</fullName>
    </submittedName>
</protein>
<reference evidence="3" key="1">
    <citation type="submission" date="2012-09" db="EMBL/GenBank/DDBJ databases">
        <authorList>
            <person name="Martin A.A."/>
        </authorList>
    </citation>
    <scope>NUCLEOTIDE SEQUENCE</scope>
</reference>
<dbReference type="Pfam" id="PF20413">
    <property type="entry name" value="BLTP1_N"/>
    <property type="match status" value="1"/>
</dbReference>
<keyword evidence="1" id="KW-0812">Transmembrane</keyword>
<keyword evidence="3" id="KW-1185">Reference proteome</keyword>
<dbReference type="PANTHER" id="PTHR31640:SF1">
    <property type="entry name" value="BRIDGE-LIKE LIPID TRANSFER PROTEIN FAMILY MEMBER 1"/>
    <property type="match status" value="1"/>
</dbReference>
<feature type="domain" description="Bridge-like lipid transfer protein family member 1 N-terminal" evidence="2">
    <location>
        <begin position="87"/>
        <end position="327"/>
    </location>
</feature>
<keyword evidence="1" id="KW-1133">Transmembrane helix</keyword>
<dbReference type="PANTHER" id="PTHR31640">
    <property type="entry name" value="TRANSMEMBRANE PROTEIN KIAA1109"/>
    <property type="match status" value="1"/>
</dbReference>
<accession>A0A158PCJ8</accession>
<evidence type="ECO:0000259" key="2">
    <source>
        <dbReference type="Pfam" id="PF20413"/>
    </source>
</evidence>
<dbReference type="GO" id="GO:0098793">
    <property type="term" value="C:presynapse"/>
    <property type="evidence" value="ECO:0007669"/>
    <property type="project" value="GOC"/>
</dbReference>
<evidence type="ECO:0000256" key="1">
    <source>
        <dbReference type="SAM" id="Phobius"/>
    </source>
</evidence>
<organism evidence="3 4">
    <name type="scientific">Angiostrongylus cantonensis</name>
    <name type="common">Rat lungworm</name>
    <dbReference type="NCBI Taxonomy" id="6313"/>
    <lineage>
        <taxon>Eukaryota</taxon>
        <taxon>Metazoa</taxon>
        <taxon>Ecdysozoa</taxon>
        <taxon>Nematoda</taxon>
        <taxon>Chromadorea</taxon>
        <taxon>Rhabditida</taxon>
        <taxon>Rhabditina</taxon>
        <taxon>Rhabditomorpha</taxon>
        <taxon>Strongyloidea</taxon>
        <taxon>Metastrongylidae</taxon>
        <taxon>Angiostrongylus</taxon>
    </lineage>
</organism>
<name>A0A158PCJ8_ANGCA</name>
<keyword evidence="1" id="KW-0472">Membrane</keyword>
<proteinExistence type="predicted"/>
<dbReference type="Proteomes" id="UP000035642">
    <property type="component" value="Unassembled WGS sequence"/>
</dbReference>
<dbReference type="GO" id="GO:0048488">
    <property type="term" value="P:synaptic vesicle endocytosis"/>
    <property type="evidence" value="ECO:0007669"/>
    <property type="project" value="TreeGrafter"/>
</dbReference>
<dbReference type="STRING" id="6313.A0A158PCJ8"/>